<gene>
    <name evidence="3" type="ORF">ENK44_12875</name>
</gene>
<dbReference type="AlphaFoldDB" id="A0A7V4U227"/>
<organism evidence="3">
    <name type="scientific">Caldithrix abyssi</name>
    <dbReference type="NCBI Taxonomy" id="187145"/>
    <lineage>
        <taxon>Bacteria</taxon>
        <taxon>Pseudomonadati</taxon>
        <taxon>Calditrichota</taxon>
        <taxon>Calditrichia</taxon>
        <taxon>Calditrichales</taxon>
        <taxon>Calditrichaceae</taxon>
        <taxon>Caldithrix</taxon>
    </lineage>
</organism>
<dbReference type="Pfam" id="PF13435">
    <property type="entry name" value="Cytochrome_C554"/>
    <property type="match status" value="1"/>
</dbReference>
<evidence type="ECO:0000259" key="2">
    <source>
        <dbReference type="Pfam" id="PF13435"/>
    </source>
</evidence>
<dbReference type="InterPro" id="IPR023155">
    <property type="entry name" value="Cyt_c-552/4"/>
</dbReference>
<feature type="chain" id="PRO_5031159499" description="Cytochrome c-552/4 domain-containing protein" evidence="1">
    <location>
        <begin position="20"/>
        <end position="362"/>
    </location>
</feature>
<feature type="domain" description="Cytochrome c-552/4" evidence="2">
    <location>
        <begin position="29"/>
        <end position="108"/>
    </location>
</feature>
<keyword evidence="1" id="KW-0732">Signal</keyword>
<sequence>MKISILVLVIVFFATSAYSQLFKAEENTTCADCHEDIYEHWKTSMHGRSTAESDILYKAMMNWAVEDTKGKAKKLCVQCHTPYQALKGQEGISESDLGRPVDCVYCHSIDNLQQHPRFSMTYYGPRDNTEEDFHKIEKREHFSDGSLCLSCHAELKNPKQLSVCVTGDEFAERPDQSKTCQDCHMPQSKDDEGGAYSGHGFNGAHNPEFLHKSLTLKTSKTDSGIEVVIINDKAGHSYPTGSPLRQVILKVVARDEKGNIVFENWKENPLEEDKQAVFMKIFEDEEKYAPVPPWRAAGVKMDQRFKAGETRRLAYNMPETAKEVTVKLLFRLAPLPILKRLGIDDPYLKKAHLIDEQTVQFN</sequence>
<dbReference type="Proteomes" id="UP000885779">
    <property type="component" value="Unassembled WGS sequence"/>
</dbReference>
<protein>
    <recommendedName>
        <fullName evidence="2">Cytochrome c-552/4 domain-containing protein</fullName>
    </recommendedName>
</protein>
<comment type="caution">
    <text evidence="3">The sequence shown here is derived from an EMBL/GenBank/DDBJ whole genome shotgun (WGS) entry which is preliminary data.</text>
</comment>
<evidence type="ECO:0000313" key="3">
    <source>
        <dbReference type="EMBL" id="HGY56595.1"/>
    </source>
</evidence>
<dbReference type="SUPFAM" id="SSF48695">
    <property type="entry name" value="Multiheme cytochromes"/>
    <property type="match status" value="1"/>
</dbReference>
<dbReference type="InterPro" id="IPR036280">
    <property type="entry name" value="Multihaem_cyt_sf"/>
</dbReference>
<proteinExistence type="predicted"/>
<feature type="signal peptide" evidence="1">
    <location>
        <begin position="1"/>
        <end position="19"/>
    </location>
</feature>
<dbReference type="Gene3D" id="1.10.1130.10">
    <property type="entry name" value="Flavocytochrome C3, Chain A"/>
    <property type="match status" value="1"/>
</dbReference>
<evidence type="ECO:0000256" key="1">
    <source>
        <dbReference type="SAM" id="SignalP"/>
    </source>
</evidence>
<name>A0A7V4U227_CALAY</name>
<reference evidence="3" key="1">
    <citation type="journal article" date="2020" name="mSystems">
        <title>Genome- and Community-Level Interaction Insights into Carbon Utilization and Element Cycling Functions of Hydrothermarchaeota in Hydrothermal Sediment.</title>
        <authorList>
            <person name="Zhou Z."/>
            <person name="Liu Y."/>
            <person name="Xu W."/>
            <person name="Pan J."/>
            <person name="Luo Z.H."/>
            <person name="Li M."/>
        </authorList>
    </citation>
    <scope>NUCLEOTIDE SEQUENCE [LARGE SCALE GENOMIC DNA]</scope>
    <source>
        <strain evidence="3">HyVt-577</strain>
    </source>
</reference>
<accession>A0A7V4U227</accession>
<dbReference type="EMBL" id="DRQG01000117">
    <property type="protein sequence ID" value="HGY56595.1"/>
    <property type="molecule type" value="Genomic_DNA"/>
</dbReference>